<sequence length="2231" mass="259087">MDQALYQQFVRRIENAKDATVAKDIDVDLLIARHDYFGRELCRSLGIQYRNDVPLIDIIIEIMPTIDPMSLEIPNITPDNYIVINGILVLIDYKVSVSDESTIMTLEKYRRCMEIVRDQVELEYEIAVIRINPVSRAITISSDLFKSQYPDLNLDINFQQFFDLKTYLFEKFRDDEEFMLKVSHGDFTLTAPWCYEDTNLEDHKEYLIFTGSLDQEYRELFLEALNFDAYGSERWNYMLHKVKDKTQAAYKDYTRKMSRDVFLMNGNYSKPSRDEIDKGWLEMVERVKEERILIADKNKQKPSVHMIWSPASNREIQGSTRKLVFLSNCLMGIKENTQLSDVMRSIGKSMDIDGKIGEYESICQNKKLIARSTIGQVKNKKITVDKVGNAMVLWEQQFILNNDHFKKNNRRDFLKSFLGIGGHKVFSDKTSVDIELNKPKMLDFTSKRIIEESIFFVNEIGDLLSRPSPIKLNEQMFDYFLEKVSSSNPETLTIFNKITSTNYWRCIMDISNLMKNILSVSQYNRHNTFRVAFCANDSLYAIVYPSADIKTKRATVVFQTITIHKSIKDVMDPGCLAATFKTIDGNYISLSKGIRLDKERCQRIIVSPGLFLISSILMYNNNEKLNLEDVLKFCFFTSLSITKSMLSLTEPSRYMIMNSLAVSSQVRQYISEKFSPYTKTLFSVYMTNLIKKGCESANDQSNKIELKNIFMSDYELTQKGVSEERQLQSIWFKGLVSLKEYLNQIYLPFYFNSKGLHEKHHVMIDLLKTVAEIERDQRESLTHLWSGDFLRQHVNLPIFLHSLSKNLILDTSRHNHLRNKVEDRNNFKRSITTISTFTSSKACIKVGDFADIKKKTKKQEIKDTENAQKKVFAANPLFFDDEAQNQKINHANYETIKQCVPDYTDIISVKVFDRLYELIKTNELEEKPFINIAMDMMLKHTDHVFSFFNKGQKTFKDREIFVGQFETKMCMYVIERIAKERCKLNSDEMISEPGDNKLRLLEQKSESDIRFMIEKSRNTEVPLPSLKLEINADMSKWSAQDMFFKYFWLIALDPILYPKEKKRILFFLCNYLNKKLVIPDELMCTLVDQKIVRENDLIHEMTNYLQTNSIQIRMNWLQGNFNYISSYIHTCAMLTFRDVVKETASILEGHANATSMVHSDDNQTSVIYFQDKLPKESLIEHTMKVFECVCLSFGCQANMKKTYLTHSIKEFVSLFNLHGEPFSVYGRFLLPSVGDCAYIGPYEDLASRLSAAITSIKHGCPPSYAWIAIACSHWITYSNYNMLPGQSNDPEAYLGIDREEIPIELGGLISAPLYMLSLCGIEAENILFLMKILKKLVPIELLKESVVNQVPHINKLPELSRSEEFRLKLLRYFVLDATISSESNFGETSDMRSRAILTPRKFTTLGSLRKLISYNDYRNSVDSNSIIENLKYMIDNPALLVTKGENYQDYIESIRYRYNSKRFKESLSIQNPAQLFIEQVLFSKKPVIDYNSINEKYGPLLDSDIIDNADQIIGRLTYPEAFIKLYADTKQLPLLIDDLHIIYNHCICNDPLLVTCANSYNLAVQGVRVERSSNSACSMPEFRNMKLIHHSPALVLKAYSKGIESVPTANHEEITRDLYHLDNFLMESGVLNKITTTLSSLTDDNFETYINRLRELTRLYQISYSYIKSTEHKVKIFILPKRAHTNLEFCSLIQGNLIEDKRWLTMHYLKPISSGNAKGNIVRSQNSEIGIACEAFRVLAFFTDSFISEEHRVGFIKKVMEEHTYKGVRLDYLYHLIKEPSQRLDYLPLLFKMGDITQYDLNKFDAMMTNERISWNDWQTSRKLNVGSIDLTISGYLRSIRIVGIDNMLKMSEMSVPNFHPSTIHHAGFKLLNCKHGLKFEFMQEVILDDKINYYITYQKKRGNVYNYQVSSTTNILTRLKDFNERPRTTQRLIPVCPVILAVKETSYRLTMENITMLNMNNQSISRLYTFPEESCYIRRGHLSKMIFFDGPDLTIGNINMTKLMQTQEMLTLNLNNIKSLNLIPFCNIFSCNGEKNDEIVFSDTEIEILESEELESVPLFHYTYQKKHGKRLNYRDSIYESLDNSLKDFKRNFTFVGINFYSKENLGIISVLSTTIKQLGTNEWSTHIDNAIHIAMYRKGFDSVYHLFNFPKALYINSNPALGKLDWIKLNAFILNLSNEMEEPWLSMFSRFKEKASEFILGKSKEDTDTTSFVEMFKLDIGGDINDIED</sequence>
<evidence type="ECO:0000256" key="7">
    <source>
        <dbReference type="ARBA" id="ARBA00022679"/>
    </source>
</evidence>
<dbReference type="CDD" id="cd22349">
    <property type="entry name" value="PDDEXK_RNA_polymerase-like"/>
    <property type="match status" value="1"/>
</dbReference>
<dbReference type="EMBL" id="KM245554">
    <property type="protein sequence ID" value="AKC42478.1"/>
    <property type="molecule type" value="Viral_cRNA"/>
</dbReference>
<evidence type="ECO:0000256" key="2">
    <source>
        <dbReference type="ARBA" id="ARBA00001946"/>
    </source>
</evidence>
<accession>A0A0E3TU93</accession>
<evidence type="ECO:0000256" key="16">
    <source>
        <dbReference type="ARBA" id="ARBA00034123"/>
    </source>
</evidence>
<proteinExistence type="inferred from homology"/>
<dbReference type="Gene3D" id="3.40.91.60">
    <property type="match status" value="1"/>
</dbReference>
<dbReference type="InterPro" id="IPR029124">
    <property type="entry name" value="L_protein_N"/>
</dbReference>
<evidence type="ECO:0000256" key="13">
    <source>
        <dbReference type="ARBA" id="ARBA00030285"/>
    </source>
</evidence>
<dbReference type="InterPro" id="IPR048006">
    <property type="entry name" value="CapSnatch_bunyavir"/>
</dbReference>
<dbReference type="Pfam" id="PF21561">
    <property type="entry name" value="L_thumb_ring_vir"/>
    <property type="match status" value="1"/>
</dbReference>
<evidence type="ECO:0000256" key="15">
    <source>
        <dbReference type="ARBA" id="ARBA00031012"/>
    </source>
</evidence>
<evidence type="ECO:0000313" key="19">
    <source>
        <dbReference type="EMBL" id="AKC42478.1"/>
    </source>
</evidence>
<keyword evidence="9" id="KW-0547">Nucleotide-binding</keyword>
<comment type="cofactor">
    <cofactor evidence="2">
        <name>Mg(2+)</name>
        <dbReference type="ChEBI" id="CHEBI:18420"/>
    </cofactor>
</comment>
<dbReference type="Pfam" id="PF04196">
    <property type="entry name" value="Bunya_RdRp"/>
    <property type="match status" value="1"/>
</dbReference>
<evidence type="ECO:0000256" key="4">
    <source>
        <dbReference type="ARBA" id="ARBA00012494"/>
    </source>
</evidence>
<evidence type="ECO:0000259" key="18">
    <source>
        <dbReference type="PROSITE" id="PS50525"/>
    </source>
</evidence>
<evidence type="ECO:0000256" key="10">
    <source>
        <dbReference type="ARBA" id="ARBA00022801"/>
    </source>
</evidence>
<dbReference type="GO" id="GO:0006351">
    <property type="term" value="P:DNA-templated transcription"/>
    <property type="evidence" value="ECO:0007669"/>
    <property type="project" value="InterPro"/>
</dbReference>
<organism evidence="19 20">
    <name type="scientific">Guaroa virus</name>
    <dbReference type="NCBI Taxonomy" id="80941"/>
    <lineage>
        <taxon>Viruses</taxon>
        <taxon>Riboviria</taxon>
        <taxon>Orthornavirae</taxon>
        <taxon>Negarnaviricota</taxon>
        <taxon>Polyploviricotina</taxon>
        <taxon>Bunyaviricetes</taxon>
        <taxon>Elliovirales</taxon>
        <taxon>Peribunyaviridae</taxon>
        <taxon>Orthobunyavirus</taxon>
        <taxon>Orthobunyavirus guaroaense</taxon>
    </lineage>
</organism>
<comment type="subcellular location">
    <subcellularLocation>
        <location evidence="3">Host cell</location>
    </subcellularLocation>
</comment>
<evidence type="ECO:0000313" key="20">
    <source>
        <dbReference type="Proteomes" id="UP000128515"/>
    </source>
</evidence>
<evidence type="ECO:0000256" key="14">
    <source>
        <dbReference type="ARBA" id="ARBA00030436"/>
    </source>
</evidence>
<dbReference type="InterPro" id="IPR007099">
    <property type="entry name" value="RNA-dir_pol_NSvirus"/>
</dbReference>
<reference evidence="19 20" key="1">
    <citation type="journal article" date="2015" name="Emerg. Infect. Dis.">
        <title>Spatiotemporal analysis of Guaroa virus diversity, evolution, and spread in South America.</title>
        <authorList>
            <person name="Groseth A."/>
            <person name="Wollenberg K.R."/>
            <person name="Mampilli V."/>
            <person name="Shupert T."/>
            <person name="Weisend C."/>
            <person name="Guevara C."/>
            <person name="Kochel T.J."/>
            <person name="Tesh R.B."/>
            <person name="Ebihara H."/>
        </authorList>
    </citation>
    <scope>NUCLEOTIDE SEQUENCE [LARGE SCALE GENOMIC DNA]</scope>
    <source>
        <strain evidence="19">ASA1165</strain>
    </source>
</reference>
<dbReference type="GO" id="GO:0039694">
    <property type="term" value="P:viral RNA genome replication"/>
    <property type="evidence" value="ECO:0007669"/>
    <property type="project" value="InterPro"/>
</dbReference>
<dbReference type="GO" id="GO:0003968">
    <property type="term" value="F:RNA-directed RNA polymerase activity"/>
    <property type="evidence" value="ECO:0007669"/>
    <property type="project" value="UniProtKB-KW"/>
</dbReference>
<dbReference type="GO" id="GO:0043657">
    <property type="term" value="C:host cell"/>
    <property type="evidence" value="ECO:0007669"/>
    <property type="project" value="UniProtKB-SubCell"/>
</dbReference>
<dbReference type="NCBIfam" id="TIGR04202">
    <property type="entry name" value="capSnatchArena"/>
    <property type="match status" value="1"/>
</dbReference>
<dbReference type="InterPro" id="IPR007322">
    <property type="entry name" value="RNA_pol_bunyavir"/>
</dbReference>
<keyword evidence="6" id="KW-0696">RNA-directed RNA polymerase</keyword>
<evidence type="ECO:0000256" key="1">
    <source>
        <dbReference type="ARBA" id="ARBA00001936"/>
    </source>
</evidence>
<comment type="catalytic activity">
    <reaction evidence="17">
        <text>RNA(n) + a ribonucleoside 5'-triphosphate = RNA(n+1) + diphosphate</text>
        <dbReference type="Rhea" id="RHEA:21248"/>
        <dbReference type="Rhea" id="RHEA-COMP:14527"/>
        <dbReference type="Rhea" id="RHEA-COMP:17342"/>
        <dbReference type="ChEBI" id="CHEBI:33019"/>
        <dbReference type="ChEBI" id="CHEBI:61557"/>
        <dbReference type="ChEBI" id="CHEBI:140395"/>
        <dbReference type="EC" id="2.7.7.48"/>
    </reaction>
</comment>
<keyword evidence="10" id="KW-0378">Hydrolase</keyword>
<dbReference type="Pfam" id="PF15518">
    <property type="entry name" value="L_protein_N"/>
    <property type="match status" value="1"/>
</dbReference>
<dbReference type="EC" id="2.7.7.48" evidence="4"/>
<evidence type="ECO:0000256" key="9">
    <source>
        <dbReference type="ARBA" id="ARBA00022741"/>
    </source>
</evidence>
<dbReference type="InterPro" id="IPR048547">
    <property type="entry name" value="L_thumb_ring_bunyavir"/>
</dbReference>
<evidence type="ECO:0000256" key="12">
    <source>
        <dbReference type="ARBA" id="ARBA00022953"/>
    </source>
</evidence>
<keyword evidence="12" id="KW-0693">Viral RNA replication</keyword>
<evidence type="ECO:0000256" key="6">
    <source>
        <dbReference type="ARBA" id="ARBA00022484"/>
    </source>
</evidence>
<evidence type="ECO:0000256" key="3">
    <source>
        <dbReference type="ARBA" id="ARBA00004340"/>
    </source>
</evidence>
<evidence type="ECO:0000256" key="11">
    <source>
        <dbReference type="ARBA" id="ARBA00022842"/>
    </source>
</evidence>
<dbReference type="PROSITE" id="PS50525">
    <property type="entry name" value="RDRP_SSRNA_NEG_SEG"/>
    <property type="match status" value="1"/>
</dbReference>
<protein>
    <recommendedName>
        <fullName evidence="5">RNA-directed RNA polymerase L</fullName>
        <ecNumber evidence="4">2.7.7.48</ecNumber>
    </recommendedName>
    <alternativeName>
        <fullName evidence="13">Large structural protein</fullName>
    </alternativeName>
    <alternativeName>
        <fullName evidence="15">Replicase</fullName>
    </alternativeName>
    <alternativeName>
        <fullName evidence="14">Transcriptase</fullName>
    </alternativeName>
</protein>
<dbReference type="GO" id="GO:0000166">
    <property type="term" value="F:nucleotide binding"/>
    <property type="evidence" value="ECO:0007669"/>
    <property type="project" value="UniProtKB-KW"/>
</dbReference>
<comment type="cofactor">
    <cofactor evidence="1">
        <name>Mn(2+)</name>
        <dbReference type="ChEBI" id="CHEBI:29035"/>
    </cofactor>
</comment>
<dbReference type="Proteomes" id="UP000128515">
    <property type="component" value="Genome"/>
</dbReference>
<keyword evidence="11" id="KW-0460">Magnesium</keyword>
<keyword evidence="8" id="KW-0548">Nucleotidyltransferase</keyword>
<feature type="domain" description="RdRp catalytic" evidence="18">
    <location>
        <begin position="1009"/>
        <end position="1203"/>
    </location>
</feature>
<evidence type="ECO:0000256" key="17">
    <source>
        <dbReference type="ARBA" id="ARBA00048744"/>
    </source>
</evidence>
<name>A0A0E3TU93_9VIRU</name>
<dbReference type="GO" id="GO:0016787">
    <property type="term" value="F:hydrolase activity"/>
    <property type="evidence" value="ECO:0007669"/>
    <property type="project" value="UniProtKB-KW"/>
</dbReference>
<comment type="similarity">
    <text evidence="16">Belongs to the Bunyavirales RNA polymerase family.</text>
</comment>
<keyword evidence="7" id="KW-0808">Transferase</keyword>
<evidence type="ECO:0000256" key="8">
    <source>
        <dbReference type="ARBA" id="ARBA00022695"/>
    </source>
</evidence>
<evidence type="ECO:0000256" key="5">
    <source>
        <dbReference type="ARBA" id="ARBA00018602"/>
    </source>
</evidence>